<dbReference type="AlphaFoldDB" id="W5TBG1"/>
<gene>
    <name evidence="2" type="ORF">NONO_c16780</name>
</gene>
<dbReference type="KEGG" id="nno:NONO_c16780"/>
<keyword evidence="3" id="KW-1185">Reference proteome</keyword>
<reference evidence="2 3" key="1">
    <citation type="journal article" date="2014" name="Appl. Environ. Microbiol.">
        <title>Insights into the Microbial Degradation of Rubber and Gutta-Percha by Analysis of the Complete Genome of Nocardia nova SH22a.</title>
        <authorList>
            <person name="Luo Q."/>
            <person name="Hiessl S."/>
            <person name="Poehlein A."/>
            <person name="Daniel R."/>
            <person name="Steinbuchel A."/>
        </authorList>
    </citation>
    <scope>NUCLEOTIDE SEQUENCE [LARGE SCALE GENOMIC DNA]</scope>
    <source>
        <strain evidence="2">SH22a</strain>
    </source>
</reference>
<proteinExistence type="predicted"/>
<dbReference type="HOGENOM" id="CLU_3082366_0_0_11"/>
<sequence length="52" mass="5582">MKLRKSTAVLGVVWVATLVVYLFVKPTTPDHSDLPKIMNAVSGSTMTTAPAH</sequence>
<keyword evidence="1" id="KW-1133">Transmembrane helix</keyword>
<evidence type="ECO:0000313" key="2">
    <source>
        <dbReference type="EMBL" id="AHH16479.1"/>
    </source>
</evidence>
<evidence type="ECO:0000256" key="1">
    <source>
        <dbReference type="SAM" id="Phobius"/>
    </source>
</evidence>
<name>W5TBG1_9NOCA</name>
<evidence type="ECO:0000313" key="3">
    <source>
        <dbReference type="Proteomes" id="UP000019150"/>
    </source>
</evidence>
<keyword evidence="1" id="KW-0472">Membrane</keyword>
<protein>
    <submittedName>
        <fullName evidence="2">Uncharacterized protein</fullName>
    </submittedName>
</protein>
<organism evidence="2 3">
    <name type="scientific">Nocardia nova SH22a</name>
    <dbReference type="NCBI Taxonomy" id="1415166"/>
    <lineage>
        <taxon>Bacteria</taxon>
        <taxon>Bacillati</taxon>
        <taxon>Actinomycetota</taxon>
        <taxon>Actinomycetes</taxon>
        <taxon>Mycobacteriales</taxon>
        <taxon>Nocardiaceae</taxon>
        <taxon>Nocardia</taxon>
    </lineage>
</organism>
<dbReference type="EMBL" id="CP006850">
    <property type="protein sequence ID" value="AHH16479.1"/>
    <property type="molecule type" value="Genomic_DNA"/>
</dbReference>
<dbReference type="RefSeq" id="WP_158436169.1">
    <property type="nucleotide sequence ID" value="NZ_CP006850.1"/>
</dbReference>
<dbReference type="PATRIC" id="fig|1415166.3.peg.1706"/>
<dbReference type="STRING" id="1415166.NONO_c16780"/>
<keyword evidence="1" id="KW-0812">Transmembrane</keyword>
<feature type="transmembrane region" description="Helical" evidence="1">
    <location>
        <begin position="7"/>
        <end position="24"/>
    </location>
</feature>
<dbReference type="Proteomes" id="UP000019150">
    <property type="component" value="Chromosome"/>
</dbReference>
<accession>W5TBG1</accession>